<protein>
    <submittedName>
        <fullName evidence="3">Uncharacterized protein</fullName>
    </submittedName>
</protein>
<name>A0A1Y2J414_TRAC3</name>
<proteinExistence type="predicted"/>
<evidence type="ECO:0000256" key="1">
    <source>
        <dbReference type="SAM" id="MobiDB-lite"/>
    </source>
</evidence>
<evidence type="ECO:0000256" key="2">
    <source>
        <dbReference type="SAM" id="Phobius"/>
    </source>
</evidence>
<sequence>MRPQVGASFRSLEGTRPGNEGNVHSCCQPAAPPLFENPASRTYILVLFVMVSATCVIGSISTLLDPLRLRADSEPSLHDAKGVSLAVDI</sequence>
<keyword evidence="2" id="KW-0812">Transmembrane</keyword>
<gene>
    <name evidence="3" type="ORF">PYCCODRAFT_623948</name>
</gene>
<accession>A0A1Y2J414</accession>
<organism evidence="3 4">
    <name type="scientific">Trametes coccinea (strain BRFM310)</name>
    <name type="common">Pycnoporus coccineus</name>
    <dbReference type="NCBI Taxonomy" id="1353009"/>
    <lineage>
        <taxon>Eukaryota</taxon>
        <taxon>Fungi</taxon>
        <taxon>Dikarya</taxon>
        <taxon>Basidiomycota</taxon>
        <taxon>Agaricomycotina</taxon>
        <taxon>Agaricomycetes</taxon>
        <taxon>Polyporales</taxon>
        <taxon>Polyporaceae</taxon>
        <taxon>Trametes</taxon>
    </lineage>
</organism>
<dbReference type="Proteomes" id="UP000193067">
    <property type="component" value="Unassembled WGS sequence"/>
</dbReference>
<keyword evidence="4" id="KW-1185">Reference proteome</keyword>
<keyword evidence="2" id="KW-0472">Membrane</keyword>
<keyword evidence="2" id="KW-1133">Transmembrane helix</keyword>
<dbReference type="AlphaFoldDB" id="A0A1Y2J414"/>
<feature type="region of interest" description="Disordered" evidence="1">
    <location>
        <begin position="1"/>
        <end position="23"/>
    </location>
</feature>
<evidence type="ECO:0000313" key="4">
    <source>
        <dbReference type="Proteomes" id="UP000193067"/>
    </source>
</evidence>
<dbReference type="EMBL" id="KZ084088">
    <property type="protein sequence ID" value="OSD07544.1"/>
    <property type="molecule type" value="Genomic_DNA"/>
</dbReference>
<evidence type="ECO:0000313" key="3">
    <source>
        <dbReference type="EMBL" id="OSD07544.1"/>
    </source>
</evidence>
<reference evidence="3 4" key="1">
    <citation type="journal article" date="2015" name="Biotechnol. Biofuels">
        <title>Enhanced degradation of softwood versus hardwood by the white-rot fungus Pycnoporus coccineus.</title>
        <authorList>
            <person name="Couturier M."/>
            <person name="Navarro D."/>
            <person name="Chevret D."/>
            <person name="Henrissat B."/>
            <person name="Piumi F."/>
            <person name="Ruiz-Duenas F.J."/>
            <person name="Martinez A.T."/>
            <person name="Grigoriev I.V."/>
            <person name="Riley R."/>
            <person name="Lipzen A."/>
            <person name="Berrin J.G."/>
            <person name="Master E.R."/>
            <person name="Rosso M.N."/>
        </authorList>
    </citation>
    <scope>NUCLEOTIDE SEQUENCE [LARGE SCALE GENOMIC DNA]</scope>
    <source>
        <strain evidence="3 4">BRFM310</strain>
    </source>
</reference>
<feature type="transmembrane region" description="Helical" evidence="2">
    <location>
        <begin position="43"/>
        <end position="64"/>
    </location>
</feature>